<dbReference type="RefSeq" id="WP_379598062.1">
    <property type="nucleotide sequence ID" value="NZ_JBHRTN010000018.1"/>
</dbReference>
<name>A0ABV7G1Q3_9PROT</name>
<reference evidence="3" key="1">
    <citation type="journal article" date="2019" name="Int. J. Syst. Evol. Microbiol.">
        <title>The Global Catalogue of Microorganisms (GCM) 10K type strain sequencing project: providing services to taxonomists for standard genome sequencing and annotation.</title>
        <authorList>
            <consortium name="The Broad Institute Genomics Platform"/>
            <consortium name="The Broad Institute Genome Sequencing Center for Infectious Disease"/>
            <person name="Wu L."/>
            <person name="Ma J."/>
        </authorList>
    </citation>
    <scope>NUCLEOTIDE SEQUENCE [LARGE SCALE GENOMIC DNA]</scope>
    <source>
        <strain evidence="3">KCTC 52094</strain>
    </source>
</reference>
<proteinExistence type="predicted"/>
<gene>
    <name evidence="2" type="ORF">ACFOD4_16260</name>
</gene>
<sequence>MQHFRRFAATAVVMGLGCGAVSQPAGAQALPPLTDVASPAVISATTQRGVPAEATAENAVIARTRAIASAQRIAYERMASEMGLPRGLSDSQIDNMVSSIIVEEERTSRTGYNGRLTVNFNPNRLPGAGGGTSGTAAVGTGAAAPPVVPRAPAVGHVQADVRYGGFRDWLEIRRRLAVSPEIATVDIESIAVDGARLRLGLRRDAASAAQVLPTSGLSVLPLDGGAVRPAAQPAAIPGRLPPPVPWGAAAPPVAPGAAAPPVNPGGASGGQNEMVWQLGLTGGL</sequence>
<dbReference type="EMBL" id="JBHRTN010000018">
    <property type="protein sequence ID" value="MFC3126619.1"/>
    <property type="molecule type" value="Genomic_DNA"/>
</dbReference>
<dbReference type="PROSITE" id="PS51257">
    <property type="entry name" value="PROKAR_LIPOPROTEIN"/>
    <property type="match status" value="1"/>
</dbReference>
<evidence type="ECO:0000313" key="3">
    <source>
        <dbReference type="Proteomes" id="UP001595593"/>
    </source>
</evidence>
<protein>
    <submittedName>
        <fullName evidence="2">Uncharacterized protein</fullName>
    </submittedName>
</protein>
<keyword evidence="3" id="KW-1185">Reference proteome</keyword>
<keyword evidence="1" id="KW-0732">Signal</keyword>
<organism evidence="2 3">
    <name type="scientific">Teichococcus globiformis</name>
    <dbReference type="NCBI Taxonomy" id="2307229"/>
    <lineage>
        <taxon>Bacteria</taxon>
        <taxon>Pseudomonadati</taxon>
        <taxon>Pseudomonadota</taxon>
        <taxon>Alphaproteobacteria</taxon>
        <taxon>Acetobacterales</taxon>
        <taxon>Roseomonadaceae</taxon>
        <taxon>Roseomonas</taxon>
    </lineage>
</organism>
<evidence type="ECO:0000313" key="2">
    <source>
        <dbReference type="EMBL" id="MFC3126619.1"/>
    </source>
</evidence>
<feature type="chain" id="PRO_5046279785" evidence="1">
    <location>
        <begin position="28"/>
        <end position="284"/>
    </location>
</feature>
<feature type="signal peptide" evidence="1">
    <location>
        <begin position="1"/>
        <end position="27"/>
    </location>
</feature>
<dbReference type="Proteomes" id="UP001595593">
    <property type="component" value="Unassembled WGS sequence"/>
</dbReference>
<comment type="caution">
    <text evidence="2">The sequence shown here is derived from an EMBL/GenBank/DDBJ whole genome shotgun (WGS) entry which is preliminary data.</text>
</comment>
<evidence type="ECO:0000256" key="1">
    <source>
        <dbReference type="SAM" id="SignalP"/>
    </source>
</evidence>
<accession>A0ABV7G1Q3</accession>